<dbReference type="Proteomes" id="UP001586593">
    <property type="component" value="Unassembled WGS sequence"/>
</dbReference>
<dbReference type="EMBL" id="JAZHXJ010000534">
    <property type="protein sequence ID" value="KAL1858135.1"/>
    <property type="molecule type" value="Genomic_DNA"/>
</dbReference>
<keyword evidence="3" id="KW-1185">Reference proteome</keyword>
<dbReference type="Gene3D" id="2.30.40.10">
    <property type="entry name" value="Urease, subunit C, domain 1"/>
    <property type="match status" value="1"/>
</dbReference>
<dbReference type="InterPro" id="IPR013108">
    <property type="entry name" value="Amidohydro_3"/>
</dbReference>
<gene>
    <name evidence="2" type="ORF">VTK73DRAFT_7921</name>
</gene>
<dbReference type="SUPFAM" id="SSF51338">
    <property type="entry name" value="Composite domain of metallo-dependent hydrolases"/>
    <property type="match status" value="1"/>
</dbReference>
<proteinExistence type="predicted"/>
<protein>
    <recommendedName>
        <fullName evidence="1">Amidohydrolase 3 domain-containing protein</fullName>
    </recommendedName>
</protein>
<dbReference type="Gene3D" id="3.20.20.140">
    <property type="entry name" value="Metal-dependent hydrolases"/>
    <property type="match status" value="1"/>
</dbReference>
<dbReference type="InterPro" id="IPR011059">
    <property type="entry name" value="Metal-dep_hydrolase_composite"/>
</dbReference>
<dbReference type="PANTHER" id="PTHR43135:SF3">
    <property type="entry name" value="ALPHA-D-RIBOSE 1-METHYLPHOSPHONATE 5-TRIPHOSPHATE DIPHOSPHATASE"/>
    <property type="match status" value="1"/>
</dbReference>
<name>A0ABR3WCF9_9PEZI</name>
<feature type="domain" description="Amidohydrolase 3" evidence="1">
    <location>
        <begin position="53"/>
        <end position="111"/>
    </location>
</feature>
<organism evidence="2 3">
    <name type="scientific">Phialemonium thermophilum</name>
    <dbReference type="NCBI Taxonomy" id="223376"/>
    <lineage>
        <taxon>Eukaryota</taxon>
        <taxon>Fungi</taxon>
        <taxon>Dikarya</taxon>
        <taxon>Ascomycota</taxon>
        <taxon>Pezizomycotina</taxon>
        <taxon>Sordariomycetes</taxon>
        <taxon>Sordariomycetidae</taxon>
        <taxon>Cephalothecales</taxon>
        <taxon>Cephalothecaceae</taxon>
        <taxon>Phialemonium</taxon>
    </lineage>
</organism>
<evidence type="ECO:0000313" key="2">
    <source>
        <dbReference type="EMBL" id="KAL1858135.1"/>
    </source>
</evidence>
<dbReference type="PANTHER" id="PTHR43135">
    <property type="entry name" value="ALPHA-D-RIBOSE 1-METHYLPHOSPHONATE 5-TRIPHOSPHATE DIPHOSPHATASE"/>
    <property type="match status" value="1"/>
</dbReference>
<comment type="caution">
    <text evidence="2">The sequence shown here is derived from an EMBL/GenBank/DDBJ whole genome shotgun (WGS) entry which is preliminary data.</text>
</comment>
<sequence>MAPYTVHTSVLFDPKKKQWLEDMSLTVDPVTGCITRYYRRTEDLGASVPEGDVDLRGKYVLPGFVDAHTHIFLHSYAERASLNQKRDESPTERIIRAVNHCRTALLSGFTTYRSAPPSLSSWTAFPY</sequence>
<evidence type="ECO:0000313" key="3">
    <source>
        <dbReference type="Proteomes" id="UP001586593"/>
    </source>
</evidence>
<dbReference type="InterPro" id="IPR051781">
    <property type="entry name" value="Metallo-dep_Hydrolase"/>
</dbReference>
<reference evidence="2 3" key="1">
    <citation type="journal article" date="2024" name="Commun. Biol.">
        <title>Comparative genomic analysis of thermophilic fungi reveals convergent evolutionary adaptations and gene losses.</title>
        <authorList>
            <person name="Steindorff A.S."/>
            <person name="Aguilar-Pontes M.V."/>
            <person name="Robinson A.J."/>
            <person name="Andreopoulos B."/>
            <person name="LaButti K."/>
            <person name="Kuo A."/>
            <person name="Mondo S."/>
            <person name="Riley R."/>
            <person name="Otillar R."/>
            <person name="Haridas S."/>
            <person name="Lipzen A."/>
            <person name="Grimwood J."/>
            <person name="Schmutz J."/>
            <person name="Clum A."/>
            <person name="Reid I.D."/>
            <person name="Moisan M.C."/>
            <person name="Butler G."/>
            <person name="Nguyen T.T.M."/>
            <person name="Dewar K."/>
            <person name="Conant G."/>
            <person name="Drula E."/>
            <person name="Henrissat B."/>
            <person name="Hansel C."/>
            <person name="Singer S."/>
            <person name="Hutchinson M.I."/>
            <person name="de Vries R.P."/>
            <person name="Natvig D.O."/>
            <person name="Powell A.J."/>
            <person name="Tsang A."/>
            <person name="Grigoriev I.V."/>
        </authorList>
    </citation>
    <scope>NUCLEOTIDE SEQUENCE [LARGE SCALE GENOMIC DNA]</scope>
    <source>
        <strain evidence="2 3">ATCC 24622</strain>
    </source>
</reference>
<accession>A0ABR3WCF9</accession>
<evidence type="ECO:0000259" key="1">
    <source>
        <dbReference type="Pfam" id="PF07969"/>
    </source>
</evidence>
<dbReference type="Pfam" id="PF07969">
    <property type="entry name" value="Amidohydro_3"/>
    <property type="match status" value="1"/>
</dbReference>